<dbReference type="GO" id="GO:0005546">
    <property type="term" value="F:phosphatidylinositol-4,5-bisphosphate binding"/>
    <property type="evidence" value="ECO:0007669"/>
    <property type="project" value="TreeGrafter"/>
</dbReference>
<dbReference type="Pfam" id="PF25480">
    <property type="entry name" value="DUF7904"/>
    <property type="match status" value="1"/>
</dbReference>
<feature type="region of interest" description="Disordered" evidence="1">
    <location>
        <begin position="465"/>
        <end position="484"/>
    </location>
</feature>
<dbReference type="STRING" id="1035309.A0A2C5XH10"/>
<feature type="compositionally biased region" description="Polar residues" evidence="1">
    <location>
        <begin position="166"/>
        <end position="178"/>
    </location>
</feature>
<dbReference type="GO" id="GO:0051015">
    <property type="term" value="F:actin filament binding"/>
    <property type="evidence" value="ECO:0007669"/>
    <property type="project" value="InterPro"/>
</dbReference>
<dbReference type="GO" id="GO:0015629">
    <property type="term" value="C:actin cytoskeleton"/>
    <property type="evidence" value="ECO:0007669"/>
    <property type="project" value="TreeGrafter"/>
</dbReference>
<evidence type="ECO:0000256" key="1">
    <source>
        <dbReference type="SAM" id="MobiDB-lite"/>
    </source>
</evidence>
<accession>A0A2C5XH10</accession>
<dbReference type="PANTHER" id="PTHR11977">
    <property type="entry name" value="VILLIN"/>
    <property type="match status" value="1"/>
</dbReference>
<dbReference type="GO" id="GO:0005737">
    <property type="term" value="C:cytoplasm"/>
    <property type="evidence" value="ECO:0007669"/>
    <property type="project" value="TreeGrafter"/>
</dbReference>
<dbReference type="InterPro" id="IPR025118">
    <property type="entry name" value="DUF4045"/>
</dbReference>
<feature type="compositionally biased region" description="Polar residues" evidence="1">
    <location>
        <begin position="713"/>
        <end position="736"/>
    </location>
</feature>
<feature type="compositionally biased region" description="Polar residues" evidence="1">
    <location>
        <begin position="796"/>
        <end position="805"/>
    </location>
</feature>
<dbReference type="GO" id="GO:0008154">
    <property type="term" value="P:actin polymerization or depolymerization"/>
    <property type="evidence" value="ECO:0007669"/>
    <property type="project" value="TreeGrafter"/>
</dbReference>
<feature type="region of interest" description="Disordered" evidence="1">
    <location>
        <begin position="38"/>
        <end position="454"/>
    </location>
</feature>
<feature type="compositionally biased region" description="Polar residues" evidence="1">
    <location>
        <begin position="518"/>
        <end position="532"/>
    </location>
</feature>
<name>A0A2C5XH10_9PEZI</name>
<reference evidence="4 5" key="1">
    <citation type="journal article" date="2013" name="Fungal Biol.">
        <title>Analysis of microsatellite markers in the genome of the plant pathogen Ceratocystis fimbriata.</title>
        <authorList>
            <person name="Simpson M.C."/>
            <person name="Wilken P.M."/>
            <person name="Coetzee M.P."/>
            <person name="Wingfield M.J."/>
            <person name="Wingfield B.D."/>
        </authorList>
    </citation>
    <scope>NUCLEOTIDE SEQUENCE [LARGE SCALE GENOMIC DNA]</scope>
    <source>
        <strain evidence="4 5">CBS 114723</strain>
    </source>
</reference>
<feature type="compositionally biased region" description="Basic residues" evidence="1">
    <location>
        <begin position="816"/>
        <end position="828"/>
    </location>
</feature>
<evidence type="ECO:0000259" key="3">
    <source>
        <dbReference type="Pfam" id="PF25480"/>
    </source>
</evidence>
<dbReference type="EMBL" id="APWK03000011">
    <property type="protein sequence ID" value="PHH55473.1"/>
    <property type="molecule type" value="Genomic_DNA"/>
</dbReference>
<organism evidence="4 5">
    <name type="scientific">Ceratocystis fimbriata CBS 114723</name>
    <dbReference type="NCBI Taxonomy" id="1035309"/>
    <lineage>
        <taxon>Eukaryota</taxon>
        <taxon>Fungi</taxon>
        <taxon>Dikarya</taxon>
        <taxon>Ascomycota</taxon>
        <taxon>Pezizomycotina</taxon>
        <taxon>Sordariomycetes</taxon>
        <taxon>Hypocreomycetidae</taxon>
        <taxon>Microascales</taxon>
        <taxon>Ceratocystidaceae</taxon>
        <taxon>Ceratocystis</taxon>
    </lineage>
</organism>
<feature type="compositionally biased region" description="Basic and acidic residues" evidence="1">
    <location>
        <begin position="118"/>
        <end position="131"/>
    </location>
</feature>
<protein>
    <submittedName>
        <fullName evidence="4">Proteoglycan 4</fullName>
    </submittedName>
</protein>
<evidence type="ECO:0000259" key="2">
    <source>
        <dbReference type="Pfam" id="PF13254"/>
    </source>
</evidence>
<feature type="compositionally biased region" description="Polar residues" evidence="1">
    <location>
        <begin position="1048"/>
        <end position="1061"/>
    </location>
</feature>
<dbReference type="InterPro" id="IPR057226">
    <property type="entry name" value="DUF7904"/>
</dbReference>
<dbReference type="OrthoDB" id="6375767at2759"/>
<dbReference type="SUPFAM" id="SSF55753">
    <property type="entry name" value="Actin depolymerizing proteins"/>
    <property type="match status" value="3"/>
</dbReference>
<dbReference type="Pfam" id="PF13254">
    <property type="entry name" value="DUF4045"/>
    <property type="match status" value="1"/>
</dbReference>
<feature type="region of interest" description="Disordered" evidence="1">
    <location>
        <begin position="1034"/>
        <end position="1065"/>
    </location>
</feature>
<dbReference type="InterPro" id="IPR029006">
    <property type="entry name" value="ADF-H/Gelsolin-like_dom_sf"/>
</dbReference>
<feature type="region of interest" description="Disordered" evidence="1">
    <location>
        <begin position="496"/>
        <end position="591"/>
    </location>
</feature>
<evidence type="ECO:0000313" key="5">
    <source>
        <dbReference type="Proteomes" id="UP000222788"/>
    </source>
</evidence>
<dbReference type="Gene3D" id="3.40.20.10">
    <property type="entry name" value="Severin"/>
    <property type="match status" value="3"/>
</dbReference>
<reference evidence="4 5" key="2">
    <citation type="journal article" date="2013" name="IMA Fungus">
        <title>IMA Genome-F 1: Ceratocystis fimbriata: Draft nuclear genome sequence for the plant pathogen, Ceratocystis fimbriata.</title>
        <authorList>
            <person name="Wilken P.M."/>
            <person name="Steenkamp E.T."/>
            <person name="Wingfield M.J."/>
            <person name="de Beer Z.W."/>
            <person name="Wingfield B.D."/>
        </authorList>
    </citation>
    <scope>NUCLEOTIDE SEQUENCE [LARGE SCALE GENOMIC DNA]</scope>
    <source>
        <strain evidence="4 5">CBS 114723</strain>
    </source>
</reference>
<feature type="compositionally biased region" description="Polar residues" evidence="1">
    <location>
        <begin position="52"/>
        <end position="61"/>
    </location>
</feature>
<feature type="compositionally biased region" description="Basic and acidic residues" evidence="1">
    <location>
        <begin position="397"/>
        <end position="409"/>
    </location>
</feature>
<feature type="compositionally biased region" description="Polar residues" evidence="1">
    <location>
        <begin position="132"/>
        <end position="145"/>
    </location>
</feature>
<dbReference type="GO" id="GO:0051016">
    <property type="term" value="P:barbed-end actin filament capping"/>
    <property type="evidence" value="ECO:0007669"/>
    <property type="project" value="TreeGrafter"/>
</dbReference>
<proteinExistence type="predicted"/>
<keyword evidence="5" id="KW-1185">Reference proteome</keyword>
<feature type="compositionally biased region" description="Basic and acidic residues" evidence="1">
    <location>
        <begin position="272"/>
        <end position="282"/>
    </location>
</feature>
<dbReference type="InterPro" id="IPR007122">
    <property type="entry name" value="Villin/Gelsolin"/>
</dbReference>
<dbReference type="GO" id="GO:0051014">
    <property type="term" value="P:actin filament severing"/>
    <property type="evidence" value="ECO:0007669"/>
    <property type="project" value="TreeGrafter"/>
</dbReference>
<comment type="caution">
    <text evidence="4">The sequence shown here is derived from an EMBL/GenBank/DDBJ whole genome shotgun (WGS) entry which is preliminary data.</text>
</comment>
<feature type="compositionally biased region" description="Basic and acidic residues" evidence="1">
    <location>
        <begin position="38"/>
        <end position="50"/>
    </location>
</feature>
<gene>
    <name evidence="4" type="primary">PRG4</name>
    <name evidence="4" type="ORF">CFIMG_000525RA</name>
</gene>
<dbReference type="PANTHER" id="PTHR11977:SF133">
    <property type="entry name" value="DUF4045 DOMAIN-CONTAINING PROTEIN"/>
    <property type="match status" value="1"/>
</dbReference>
<dbReference type="Proteomes" id="UP000222788">
    <property type="component" value="Unassembled WGS sequence"/>
</dbReference>
<feature type="domain" description="DUF7904" evidence="3">
    <location>
        <begin position="1111"/>
        <end position="1209"/>
    </location>
</feature>
<feature type="compositionally biased region" description="Polar residues" evidence="1">
    <location>
        <begin position="688"/>
        <end position="705"/>
    </location>
</feature>
<feature type="compositionally biased region" description="Polar residues" evidence="1">
    <location>
        <begin position="967"/>
        <end position="976"/>
    </location>
</feature>
<feature type="compositionally biased region" description="Basic and acidic residues" evidence="1">
    <location>
        <begin position="671"/>
        <end position="680"/>
    </location>
</feature>
<feature type="region of interest" description="Disordered" evidence="1">
    <location>
        <begin position="646"/>
        <end position="1021"/>
    </location>
</feature>
<evidence type="ECO:0000313" key="4">
    <source>
        <dbReference type="EMBL" id="PHH55473.1"/>
    </source>
</evidence>
<feature type="domain" description="DUF4045" evidence="2">
    <location>
        <begin position="2"/>
        <end position="650"/>
    </location>
</feature>
<feature type="compositionally biased region" description="Polar residues" evidence="1">
    <location>
        <begin position="774"/>
        <end position="783"/>
    </location>
</feature>
<sequence length="1462" mass="158356">MSDDVSQFLQQVEELKGRRIEEDEARSRELEERILQERSERAARRAERARSISPQKSSSPATRPPILQRSSIVVTDNLRLESPSHRSTSIKSEDSKMDSFSNSSAKENESGGSNGIDSKIHDESQTMRSFREPSTPSWQRRPSQSPDKHDRRARPLSVLATENAYARSNTPTDTSVSPSRDKTLTKDQIAQALGSKDSNWFRQTADRGANSAAYRRNQVEDDDRSDVGSSRKGLPGMVPEHPALPTSPRHGILDLAASPKLDPPSYSNNAEGLDHARPDRSPTGRMASNRPISPTKGLGGFVQSAMMKRSDSVKRWSVTSPAGLARAESIAANRTGSRPNNLIRDIPSTPLHKSHPSSRQSSHEREKSMESPAPALQPSDPIFDPSYVSKISVPNSTDRETQDASKSTDEVTPPSSPSKAMDTRRWSPTKASWLETALNKPESPKKTHTPSLSQPAWMVELNKAKAHKTGGAKPEPENTKGPVVKHEVKIGGLMRNIPMGSTVSPTPVSGVFPPPTTSVPGSTHTKPVSPTITAAPEEIKPVVNKPSAPLISSKPKPELPPSASSKVDFRSTLKTRKTSPSVSEGSGGSEELKAVFGSLRKTTTQNYVAPDELKNTILKGKSGLVFTGGPKKSEIKDEFKQDILKKRESFKQAQQEGRGIRPNSGSVSRTEAPEGLEKFKQLGRGSVVSGSPFSPLSKSVASPQTPAKPASFSIRQNMQSVETATNKLTQKVQESVSKPKAEPPTKAYGRSIGGGLDGAFNNSLAGLLARGPPSMTSSASNKATGLEESDIHKPSASLSGTTETPTAPGPQLTHLTKGRARGPRRKAPSSKPVTIPTNPPVEESVTSVAPPPSEKPVTEESKSSSVDATHALDSPSTKEADVNPRKFTRILPTKPEVEALASSGQPRGTSPLPENEPLPIGRKPWQPVTTPTSTVDRPLPPMGSRPLPTVTNKPAPSRPEGKGFFSSRVNASYSSRLENKDRSDTPMKPAQTLPIASPKPSFNDPERSVPMTPQSFKTLGAKTPSKEATLDFTARSGHATPPPKTISAHATGNSSSGTPRSLTKPAMDAAAALSEFFGDKKPQRDYHVDTADILMKRPQASQVVKTHALKLFQLSGDGRQIPVLPHNERILFEQEMYICIHSFVSATGGSIAQVYFWAGDDVPAAEVEDAQVFANREAKAADANLIRMAQGRETAEFIDALGGILIIRRGSSNRFDSLSPSMLCGRKHLGQVIFDEIDFSSANLCSGFPYLISKGGRCVLWKGKGSDVQELSCARLIGMDLTLMGELEEVDDGHEPESLWSMFNGSPKPHSADHWRLKPNYDMYSSRLFKSDASTKQQIIELSPFNQADLEPTNIYVIDAFFEMYIIVGAKAQTQYASFRNALDFAQEYAILASGMEDRPFVPISTVVLEGIPRDLKGVFRKWSDDKSPTAMASAPESSSGLKRARSLRIVPLSHALQAFLE</sequence>
<feature type="compositionally biased region" description="Basic and acidic residues" evidence="1">
    <location>
        <begin position="474"/>
        <end position="484"/>
    </location>
</feature>